<evidence type="ECO:0000256" key="1">
    <source>
        <dbReference type="ARBA" id="ARBA00005830"/>
    </source>
</evidence>
<dbReference type="GO" id="GO:0016706">
    <property type="term" value="F:2-oxoglutarate-dependent dioxygenase activity"/>
    <property type="evidence" value="ECO:0007669"/>
    <property type="project" value="UniProtKB-ARBA"/>
</dbReference>
<protein>
    <submittedName>
        <fullName evidence="2">Uncharacterized protein</fullName>
    </submittedName>
</protein>
<dbReference type="EMBL" id="AP022575">
    <property type="protein sequence ID" value="BBX74550.1"/>
    <property type="molecule type" value="Genomic_DNA"/>
</dbReference>
<dbReference type="Pfam" id="PF05721">
    <property type="entry name" value="PhyH"/>
    <property type="match status" value="1"/>
</dbReference>
<evidence type="ECO:0000313" key="3">
    <source>
        <dbReference type="Proteomes" id="UP000467236"/>
    </source>
</evidence>
<sequence length="296" mass="33124">MTQDSSIERHVGEINEFGYTVVEDVLDAESVAAFLADTRRLERELPTVVANSTTVVKGLAWSGYAPVNQADHDWVRIDNLLLHGSRYEVLPVHPKLLPVIEGVLGRDCLLSWCMTSNQLPGAVAQRLHCDDEMYPLPRPHQPILCNALIALCDFTADNGATRVVPGSHRWAERPSPPYPEGKPIEIKAGDALVWNGSLWHTAAANRTEAPRPALTINFCAGFVRQQVNQQLSIPRELVRRFEPRLQELIGYGLFAGKMGRIDWRPPADYLDGDKHPFLDAVADRLERPLEQCGRDR</sequence>
<dbReference type="RefSeq" id="WP_083047347.1">
    <property type="nucleotide sequence ID" value="NZ_AP022575.1"/>
</dbReference>
<organism evidence="2 3">
    <name type="scientific">Mycobacterium shinjukuense</name>
    <dbReference type="NCBI Taxonomy" id="398694"/>
    <lineage>
        <taxon>Bacteria</taxon>
        <taxon>Bacillati</taxon>
        <taxon>Actinomycetota</taxon>
        <taxon>Actinomycetes</taxon>
        <taxon>Mycobacteriales</taxon>
        <taxon>Mycobacteriaceae</taxon>
        <taxon>Mycobacterium</taxon>
    </lineage>
</organism>
<dbReference type="Gene3D" id="2.60.120.620">
    <property type="entry name" value="q2cbj1_9rhob like domain"/>
    <property type="match status" value="1"/>
</dbReference>
<keyword evidence="3" id="KW-1185">Reference proteome</keyword>
<dbReference type="FunFam" id="2.60.120.620:FF:000028">
    <property type="entry name" value="Phytanoyl-CoA dioxygenase"/>
    <property type="match status" value="1"/>
</dbReference>
<proteinExistence type="inferred from homology"/>
<dbReference type="Proteomes" id="UP000467236">
    <property type="component" value="Chromosome"/>
</dbReference>
<reference evidence="2 3" key="1">
    <citation type="journal article" date="2019" name="Emerg. Microbes Infect.">
        <title>Comprehensive subspecies identification of 175 nontuberculous mycobacteria species based on 7547 genomic profiles.</title>
        <authorList>
            <person name="Matsumoto Y."/>
            <person name="Kinjo T."/>
            <person name="Motooka D."/>
            <person name="Nabeya D."/>
            <person name="Jung N."/>
            <person name="Uechi K."/>
            <person name="Horii T."/>
            <person name="Iida T."/>
            <person name="Fujita J."/>
            <person name="Nakamura S."/>
        </authorList>
    </citation>
    <scope>NUCLEOTIDE SEQUENCE [LARGE SCALE GENOMIC DNA]</scope>
    <source>
        <strain evidence="2 3">JCM 14233</strain>
    </source>
</reference>
<dbReference type="KEGG" id="mshj:MSHI_24560"/>
<dbReference type="PANTHER" id="PTHR20883">
    <property type="entry name" value="PHYTANOYL-COA DIOXYGENASE DOMAIN CONTAINING 1"/>
    <property type="match status" value="1"/>
</dbReference>
<name>A0A7I7MRG1_9MYCO</name>
<evidence type="ECO:0000313" key="2">
    <source>
        <dbReference type="EMBL" id="BBX74550.1"/>
    </source>
</evidence>
<dbReference type="OrthoDB" id="9796766at2"/>
<gene>
    <name evidence="2" type="ORF">MSHI_24560</name>
</gene>
<dbReference type="GO" id="GO:0005506">
    <property type="term" value="F:iron ion binding"/>
    <property type="evidence" value="ECO:0007669"/>
    <property type="project" value="UniProtKB-ARBA"/>
</dbReference>
<dbReference type="SUPFAM" id="SSF51197">
    <property type="entry name" value="Clavaminate synthase-like"/>
    <property type="match status" value="1"/>
</dbReference>
<dbReference type="InterPro" id="IPR008775">
    <property type="entry name" value="Phytyl_CoA_dOase-like"/>
</dbReference>
<comment type="similarity">
    <text evidence="1">Belongs to the PhyH family.</text>
</comment>
<accession>A0A7I7MRG1</accession>
<dbReference type="AlphaFoldDB" id="A0A7I7MRG1"/>
<dbReference type="PANTHER" id="PTHR20883:SF48">
    <property type="entry name" value="ECTOINE DIOXYGENASE"/>
    <property type="match status" value="1"/>
</dbReference>